<dbReference type="EMBL" id="JAMFLX010000024">
    <property type="protein sequence ID" value="MCL6271385.1"/>
    <property type="molecule type" value="Genomic_DNA"/>
</dbReference>
<keyword evidence="7" id="KW-1185">Reference proteome</keyword>
<reference evidence="6 7" key="1">
    <citation type="submission" date="2022-05" db="EMBL/GenBank/DDBJ databases">
        <authorList>
            <person name="Park J.-S."/>
        </authorList>
    </citation>
    <scope>NUCLEOTIDE SEQUENCE [LARGE SCALE GENOMIC DNA]</scope>
    <source>
        <strain evidence="6 7">2012CJ34-2</strain>
    </source>
</reference>
<dbReference type="InterPro" id="IPR016035">
    <property type="entry name" value="Acyl_Trfase/lysoPLipase"/>
</dbReference>
<dbReference type="InterPro" id="IPR050301">
    <property type="entry name" value="NTE"/>
</dbReference>
<evidence type="ECO:0000256" key="3">
    <source>
        <dbReference type="ARBA" id="ARBA00023098"/>
    </source>
</evidence>
<evidence type="ECO:0000256" key="1">
    <source>
        <dbReference type="ARBA" id="ARBA00022801"/>
    </source>
</evidence>
<dbReference type="NCBIfam" id="NF007623">
    <property type="entry name" value="PRK10279.1"/>
    <property type="match status" value="1"/>
</dbReference>
<feature type="active site" description="Nucleophile" evidence="4">
    <location>
        <position position="42"/>
    </location>
</feature>
<dbReference type="InterPro" id="IPR002641">
    <property type="entry name" value="PNPLA_dom"/>
</dbReference>
<keyword evidence="3 4" id="KW-0443">Lipid metabolism</keyword>
<sequence>MINGLSIGLALGSGSARGWAHIGVIKALKEMGVEADVVAGCSVGSLVGAAGACGFIDEFEDWVLSLKNWREVWGLVDVGLSGGLVRGEKLLNFFRDSGVNMNIEDMPCAYGAIATDLATGQERWLRTGPVLDAIRASCTFPGLFQPVETDGHWLLDGGLVNPVPVSLCRALGADIVIAVDLNTQIVNRHVGRAEQREHLSSSDSREKAEESKAIARIKSWFAGPHHRDEAPGIFDVMAASINIMQDRITRSRMAGDPPDLQLSPRLMDIGMVDFDRAGDAIREGYAVVNSARSRIIDICGLPS</sequence>
<feature type="active site" description="Proton acceptor" evidence="4">
    <location>
        <position position="156"/>
    </location>
</feature>
<dbReference type="PANTHER" id="PTHR14226">
    <property type="entry name" value="NEUROPATHY TARGET ESTERASE/SWISS CHEESE D.MELANOGASTER"/>
    <property type="match status" value="1"/>
</dbReference>
<dbReference type="Pfam" id="PF01734">
    <property type="entry name" value="Patatin"/>
    <property type="match status" value="1"/>
</dbReference>
<comment type="caution">
    <text evidence="4">Lacks conserved residue(s) required for the propagation of feature annotation.</text>
</comment>
<dbReference type="PANTHER" id="PTHR14226:SF76">
    <property type="entry name" value="NTE FAMILY PROTEIN RSSA"/>
    <property type="match status" value="1"/>
</dbReference>
<feature type="short sequence motif" description="DGA/G" evidence="4">
    <location>
        <begin position="156"/>
        <end position="158"/>
    </location>
</feature>
<dbReference type="RefSeq" id="WP_249700984.1">
    <property type="nucleotide sequence ID" value="NZ_JAMFLX010000024.1"/>
</dbReference>
<evidence type="ECO:0000256" key="4">
    <source>
        <dbReference type="PROSITE-ProRule" id="PRU01161"/>
    </source>
</evidence>
<feature type="short sequence motif" description="GXSXG" evidence="4">
    <location>
        <begin position="40"/>
        <end position="44"/>
    </location>
</feature>
<dbReference type="SUPFAM" id="SSF52151">
    <property type="entry name" value="FabD/lysophospholipase-like"/>
    <property type="match status" value="1"/>
</dbReference>
<dbReference type="Proteomes" id="UP001203338">
    <property type="component" value="Unassembled WGS sequence"/>
</dbReference>
<organism evidence="6 7">
    <name type="scientific">Parendozoicomonas callyspongiae</name>
    <dbReference type="NCBI Taxonomy" id="2942213"/>
    <lineage>
        <taxon>Bacteria</taxon>
        <taxon>Pseudomonadati</taxon>
        <taxon>Pseudomonadota</taxon>
        <taxon>Gammaproteobacteria</taxon>
        <taxon>Oceanospirillales</taxon>
        <taxon>Endozoicomonadaceae</taxon>
        <taxon>Parendozoicomonas</taxon>
    </lineage>
</organism>
<dbReference type="Gene3D" id="3.40.1090.10">
    <property type="entry name" value="Cytosolic phospholipase A2 catalytic domain"/>
    <property type="match status" value="2"/>
</dbReference>
<keyword evidence="1 4" id="KW-0378">Hydrolase</keyword>
<dbReference type="PROSITE" id="PS51635">
    <property type="entry name" value="PNPLA"/>
    <property type="match status" value="1"/>
</dbReference>
<evidence type="ECO:0000259" key="5">
    <source>
        <dbReference type="PROSITE" id="PS51635"/>
    </source>
</evidence>
<feature type="domain" description="PNPLA" evidence="5">
    <location>
        <begin position="9"/>
        <end position="169"/>
    </location>
</feature>
<comment type="caution">
    <text evidence="6">The sequence shown here is derived from an EMBL/GenBank/DDBJ whole genome shotgun (WGS) entry which is preliminary data.</text>
</comment>
<evidence type="ECO:0000313" key="6">
    <source>
        <dbReference type="EMBL" id="MCL6271385.1"/>
    </source>
</evidence>
<name>A0ABT0PJ16_9GAMM</name>
<gene>
    <name evidence="6" type="primary">rssA</name>
    <name evidence="6" type="ORF">M3P05_15800</name>
</gene>
<evidence type="ECO:0000256" key="2">
    <source>
        <dbReference type="ARBA" id="ARBA00022963"/>
    </source>
</evidence>
<evidence type="ECO:0000313" key="7">
    <source>
        <dbReference type="Proteomes" id="UP001203338"/>
    </source>
</evidence>
<protein>
    <submittedName>
        <fullName evidence="6">Patatin-like phospholipase RssA</fullName>
    </submittedName>
</protein>
<keyword evidence="2 4" id="KW-0442">Lipid degradation</keyword>
<proteinExistence type="predicted"/>
<accession>A0ABT0PJ16</accession>